<keyword evidence="4 6" id="KW-0720">Serine protease</keyword>
<evidence type="ECO:0000256" key="8">
    <source>
        <dbReference type="SAM" id="SignalP"/>
    </source>
</evidence>
<feature type="transmembrane region" description="Helical" evidence="7">
    <location>
        <begin position="42"/>
        <end position="64"/>
    </location>
</feature>
<dbReference type="SMART" id="SM00020">
    <property type="entry name" value="Tryp_SPc"/>
    <property type="match status" value="1"/>
</dbReference>
<keyword evidence="11" id="KW-1185">Reference proteome</keyword>
<evidence type="ECO:0000256" key="1">
    <source>
        <dbReference type="ARBA" id="ARBA00007664"/>
    </source>
</evidence>
<dbReference type="PRINTS" id="PR00722">
    <property type="entry name" value="CHYMOTRYPSIN"/>
</dbReference>
<evidence type="ECO:0000313" key="10">
    <source>
        <dbReference type="EMBL" id="CAH1105485.1"/>
    </source>
</evidence>
<dbReference type="InterPro" id="IPR033116">
    <property type="entry name" value="TRYPSIN_SER"/>
</dbReference>
<keyword evidence="8" id="KW-0732">Signal</keyword>
<evidence type="ECO:0000259" key="9">
    <source>
        <dbReference type="PROSITE" id="PS50240"/>
    </source>
</evidence>
<evidence type="ECO:0000256" key="4">
    <source>
        <dbReference type="ARBA" id="ARBA00022825"/>
    </source>
</evidence>
<feature type="signal peptide" evidence="8">
    <location>
        <begin position="1"/>
        <end position="18"/>
    </location>
</feature>
<dbReference type="PANTHER" id="PTHR24276">
    <property type="entry name" value="POLYSERASE-RELATED"/>
    <property type="match status" value="1"/>
</dbReference>
<keyword evidence="7" id="KW-1133">Transmembrane helix</keyword>
<dbReference type="CDD" id="cd00190">
    <property type="entry name" value="Tryp_SPc"/>
    <property type="match status" value="1"/>
</dbReference>
<dbReference type="InterPro" id="IPR001314">
    <property type="entry name" value="Peptidase_S1A"/>
</dbReference>
<keyword evidence="7" id="KW-0812">Transmembrane</keyword>
<evidence type="ECO:0000313" key="11">
    <source>
        <dbReference type="Proteomes" id="UP001153636"/>
    </source>
</evidence>
<accession>A0A9P0GD56</accession>
<comment type="similarity">
    <text evidence="1">Belongs to the peptidase S1 family.</text>
</comment>
<feature type="chain" id="PRO_5040116079" description="Peptidase S1 domain-containing protein" evidence="8">
    <location>
        <begin position="19"/>
        <end position="291"/>
    </location>
</feature>
<dbReference type="GO" id="GO:0004252">
    <property type="term" value="F:serine-type endopeptidase activity"/>
    <property type="evidence" value="ECO:0007669"/>
    <property type="project" value="InterPro"/>
</dbReference>
<evidence type="ECO:0000256" key="2">
    <source>
        <dbReference type="ARBA" id="ARBA00022670"/>
    </source>
</evidence>
<keyword evidence="2 6" id="KW-0645">Protease</keyword>
<dbReference type="InterPro" id="IPR009003">
    <property type="entry name" value="Peptidase_S1_PA"/>
</dbReference>
<evidence type="ECO:0000256" key="5">
    <source>
        <dbReference type="ARBA" id="ARBA00023157"/>
    </source>
</evidence>
<protein>
    <recommendedName>
        <fullName evidence="9">Peptidase S1 domain-containing protein</fullName>
    </recommendedName>
</protein>
<evidence type="ECO:0000256" key="3">
    <source>
        <dbReference type="ARBA" id="ARBA00022801"/>
    </source>
</evidence>
<dbReference type="AlphaFoldDB" id="A0A9P0GD56"/>
<dbReference type="InterPro" id="IPR001254">
    <property type="entry name" value="Trypsin_dom"/>
</dbReference>
<proteinExistence type="inferred from homology"/>
<reference evidence="10" key="1">
    <citation type="submission" date="2022-01" db="EMBL/GenBank/DDBJ databases">
        <authorList>
            <person name="King R."/>
        </authorList>
    </citation>
    <scope>NUCLEOTIDE SEQUENCE</scope>
</reference>
<evidence type="ECO:0000256" key="6">
    <source>
        <dbReference type="RuleBase" id="RU363034"/>
    </source>
</evidence>
<dbReference type="PROSITE" id="PS00135">
    <property type="entry name" value="TRYPSIN_SER"/>
    <property type="match status" value="1"/>
</dbReference>
<evidence type="ECO:0000256" key="7">
    <source>
        <dbReference type="SAM" id="Phobius"/>
    </source>
</evidence>
<name>A0A9P0GD56_9CUCU</name>
<feature type="transmembrane region" description="Helical" evidence="7">
    <location>
        <begin position="270"/>
        <end position="290"/>
    </location>
</feature>
<dbReference type="Proteomes" id="UP001153636">
    <property type="component" value="Chromosome 19"/>
</dbReference>
<dbReference type="SUPFAM" id="SSF50494">
    <property type="entry name" value="Trypsin-like serine proteases"/>
    <property type="match status" value="1"/>
</dbReference>
<sequence>MILKILLLSLFCLNLNTADDPKFHTRIIGGHACGGDKRKYAIALTSFFGMPICSASLISPFWILTAAHCEMSCTCYYASPAYIRDKYIDTDGWLPWSCPVVAVDQIYGHPDYQYSNIINDIALMRLSKPIYNNSEVDYLPLPILHQEHLTDICEKGTAVGFGIAKKRSHLQAMHVQCMDIGILPTRQCLTKLPGNLLAKADSKICIDSTRSQDICYGDSGGPLICNDMQIGIASYIGEKQCASGKPAVFTRVDRYLDFITYTLNQGSRVYCFKFLFLLSILNYIIYLLIII</sequence>
<keyword evidence="5" id="KW-1015">Disulfide bond</keyword>
<feature type="domain" description="Peptidase S1" evidence="9">
    <location>
        <begin position="27"/>
        <end position="264"/>
    </location>
</feature>
<dbReference type="EMBL" id="OV651831">
    <property type="protein sequence ID" value="CAH1105485.1"/>
    <property type="molecule type" value="Genomic_DNA"/>
</dbReference>
<dbReference type="InterPro" id="IPR018114">
    <property type="entry name" value="TRYPSIN_HIS"/>
</dbReference>
<dbReference type="PROSITE" id="PS50240">
    <property type="entry name" value="TRYPSIN_DOM"/>
    <property type="match status" value="1"/>
</dbReference>
<dbReference type="Gene3D" id="2.40.10.10">
    <property type="entry name" value="Trypsin-like serine proteases"/>
    <property type="match status" value="1"/>
</dbReference>
<dbReference type="GO" id="GO:0006508">
    <property type="term" value="P:proteolysis"/>
    <property type="evidence" value="ECO:0007669"/>
    <property type="project" value="UniProtKB-KW"/>
</dbReference>
<dbReference type="PANTHER" id="PTHR24276:SF98">
    <property type="entry name" value="FI18310P1-RELATED"/>
    <property type="match status" value="1"/>
</dbReference>
<dbReference type="OrthoDB" id="6755574at2759"/>
<dbReference type="InterPro" id="IPR043504">
    <property type="entry name" value="Peptidase_S1_PA_chymotrypsin"/>
</dbReference>
<dbReference type="Pfam" id="PF00089">
    <property type="entry name" value="Trypsin"/>
    <property type="match status" value="1"/>
</dbReference>
<gene>
    <name evidence="10" type="ORF">PSYICH_LOCUS6256</name>
</gene>
<dbReference type="PROSITE" id="PS00134">
    <property type="entry name" value="TRYPSIN_HIS"/>
    <property type="match status" value="1"/>
</dbReference>
<keyword evidence="7" id="KW-0472">Membrane</keyword>
<dbReference type="InterPro" id="IPR050430">
    <property type="entry name" value="Peptidase_S1"/>
</dbReference>
<keyword evidence="3 6" id="KW-0378">Hydrolase</keyword>
<organism evidence="10 11">
    <name type="scientific">Psylliodes chrysocephalus</name>
    <dbReference type="NCBI Taxonomy" id="3402493"/>
    <lineage>
        <taxon>Eukaryota</taxon>
        <taxon>Metazoa</taxon>
        <taxon>Ecdysozoa</taxon>
        <taxon>Arthropoda</taxon>
        <taxon>Hexapoda</taxon>
        <taxon>Insecta</taxon>
        <taxon>Pterygota</taxon>
        <taxon>Neoptera</taxon>
        <taxon>Endopterygota</taxon>
        <taxon>Coleoptera</taxon>
        <taxon>Polyphaga</taxon>
        <taxon>Cucujiformia</taxon>
        <taxon>Chrysomeloidea</taxon>
        <taxon>Chrysomelidae</taxon>
        <taxon>Galerucinae</taxon>
        <taxon>Alticini</taxon>
        <taxon>Psylliodes</taxon>
    </lineage>
</organism>